<dbReference type="SUPFAM" id="SSF53901">
    <property type="entry name" value="Thiolase-like"/>
    <property type="match status" value="2"/>
</dbReference>
<evidence type="ECO:0000313" key="6">
    <source>
        <dbReference type="EMBL" id="MDK9497427.1"/>
    </source>
</evidence>
<organism evidence="6 7">
    <name type="scientific">Streptomyces katrae</name>
    <dbReference type="NCBI Taxonomy" id="68223"/>
    <lineage>
        <taxon>Bacteria</taxon>
        <taxon>Bacillati</taxon>
        <taxon>Actinomycetota</taxon>
        <taxon>Actinomycetes</taxon>
        <taxon>Kitasatosporales</taxon>
        <taxon>Streptomycetaceae</taxon>
        <taxon>Streptomyces</taxon>
    </lineage>
</organism>
<comment type="similarity">
    <text evidence="1 4">Belongs to the thiolase-like superfamily. Beta-ketoacyl-ACP synthases family.</text>
</comment>
<dbReference type="PANTHER" id="PTHR11712">
    <property type="entry name" value="POLYKETIDE SYNTHASE-RELATED"/>
    <property type="match status" value="1"/>
</dbReference>
<evidence type="ECO:0000313" key="7">
    <source>
        <dbReference type="Proteomes" id="UP001223390"/>
    </source>
</evidence>
<protein>
    <submittedName>
        <fullName evidence="6">Beta-ketoacyl-[acyl-carrier-protein] synthase family protein</fullName>
    </submittedName>
</protein>
<dbReference type="Pfam" id="PF02801">
    <property type="entry name" value="Ketoacyl-synt_C"/>
    <property type="match status" value="1"/>
</dbReference>
<dbReference type="EMBL" id="JASITI010000019">
    <property type="protein sequence ID" value="MDK9497427.1"/>
    <property type="molecule type" value="Genomic_DNA"/>
</dbReference>
<dbReference type="Gene3D" id="3.40.47.10">
    <property type="match status" value="2"/>
</dbReference>
<dbReference type="SMART" id="SM00825">
    <property type="entry name" value="PKS_KS"/>
    <property type="match status" value="1"/>
</dbReference>
<keyword evidence="2 4" id="KW-0808">Transferase</keyword>
<sequence>MSGIGRQVVISGIGLLTALGEGGEANWKAIVDGRSGVRQIQAYDTSRLQTTLGAEIDGFDPSRFATRRQLNTMNRGDQLGLAAACLALADAGIDTGTELGLRTGLFLGGNKSMGRMDTLIKGLRTVRRPDGTADMKALGEKADTIMPPLFFVEGLQPGAVFHISQTFGIRGANAFFAGTADAGATAIARAARAIQRGDADRIIAGGYEDATSWWSMTHMDRMGVLTTRNDLGDTAFRPYDQTRSGAVLGEGGALLVLEEKEAALARGARIYAELRGVGNGHDGRTPPATDPEGRGLVRAVRRALDDARLNPADLGYIASHGAATKIGDRSETAALRTALGEASRSVPISSVKPQTGHLVGGAGALNVAVSALALHYGAIPATANLETPDAACDMDLVRGEARDTRPDTALALARGLEGQAVALALGRAA</sequence>
<evidence type="ECO:0000256" key="2">
    <source>
        <dbReference type="ARBA" id="ARBA00022679"/>
    </source>
</evidence>
<dbReference type="InterPro" id="IPR020841">
    <property type="entry name" value="PKS_Beta-ketoAc_synthase_dom"/>
</dbReference>
<comment type="caution">
    <text evidence="6">The sequence shown here is derived from an EMBL/GenBank/DDBJ whole genome shotgun (WGS) entry which is preliminary data.</text>
</comment>
<feature type="domain" description="Ketosynthase family 3 (KS3)" evidence="5">
    <location>
        <begin position="5"/>
        <end position="427"/>
    </location>
</feature>
<evidence type="ECO:0000256" key="3">
    <source>
        <dbReference type="ARBA" id="ARBA00023315"/>
    </source>
</evidence>
<keyword evidence="3" id="KW-0012">Acyltransferase</keyword>
<name>A0ABT7GUW4_9ACTN</name>
<evidence type="ECO:0000256" key="1">
    <source>
        <dbReference type="ARBA" id="ARBA00008467"/>
    </source>
</evidence>
<dbReference type="InterPro" id="IPR016039">
    <property type="entry name" value="Thiolase-like"/>
</dbReference>
<reference evidence="6 7" key="1">
    <citation type="submission" date="2023-05" db="EMBL/GenBank/DDBJ databases">
        <title>Sequencing and Assembly of Streptomyces sp. NP73.</title>
        <authorList>
            <person name="Konwar A.N."/>
            <person name="Saikia K."/>
            <person name="Thakur D."/>
        </authorList>
    </citation>
    <scope>NUCLEOTIDE SEQUENCE [LARGE SCALE GENOMIC DNA]</scope>
    <source>
        <strain evidence="6 7">NP73</strain>
    </source>
</reference>
<dbReference type="InterPro" id="IPR014030">
    <property type="entry name" value="Ketoacyl_synth_N"/>
</dbReference>
<dbReference type="InterPro" id="IPR000794">
    <property type="entry name" value="Beta-ketoacyl_synthase"/>
</dbReference>
<keyword evidence="7" id="KW-1185">Reference proteome</keyword>
<dbReference type="PROSITE" id="PS52004">
    <property type="entry name" value="KS3_2"/>
    <property type="match status" value="1"/>
</dbReference>
<gene>
    <name evidence="6" type="ORF">QEZ40_002086</name>
</gene>
<dbReference type="PANTHER" id="PTHR11712:SF322">
    <property type="entry name" value="POLYKETIDE BETA-KETOACYL SYNTHASE 2-RELATED"/>
    <property type="match status" value="1"/>
</dbReference>
<dbReference type="InterPro" id="IPR014031">
    <property type="entry name" value="Ketoacyl_synth_C"/>
</dbReference>
<proteinExistence type="inferred from homology"/>
<dbReference type="CDD" id="cd00834">
    <property type="entry name" value="KAS_I_II"/>
    <property type="match status" value="1"/>
</dbReference>
<dbReference type="Proteomes" id="UP001223390">
    <property type="component" value="Unassembled WGS sequence"/>
</dbReference>
<dbReference type="RefSeq" id="WP_125814739.1">
    <property type="nucleotide sequence ID" value="NZ_JASITI010000019.1"/>
</dbReference>
<evidence type="ECO:0000259" key="5">
    <source>
        <dbReference type="PROSITE" id="PS52004"/>
    </source>
</evidence>
<accession>A0ABT7GUW4</accession>
<dbReference type="Pfam" id="PF00109">
    <property type="entry name" value="ketoacyl-synt"/>
    <property type="match status" value="1"/>
</dbReference>
<evidence type="ECO:0000256" key="4">
    <source>
        <dbReference type="RuleBase" id="RU003694"/>
    </source>
</evidence>